<organism evidence="2 3">
    <name type="scientific">Mobilitalea sibirica</name>
    <dbReference type="NCBI Taxonomy" id="1462919"/>
    <lineage>
        <taxon>Bacteria</taxon>
        <taxon>Bacillati</taxon>
        <taxon>Bacillota</taxon>
        <taxon>Clostridia</taxon>
        <taxon>Lachnospirales</taxon>
        <taxon>Lachnospiraceae</taxon>
        <taxon>Mobilitalea</taxon>
    </lineage>
</organism>
<proteinExistence type="predicted"/>
<dbReference type="EMBL" id="JAEAGR010000013">
    <property type="protein sequence ID" value="MBH1941702.1"/>
    <property type="molecule type" value="Genomic_DNA"/>
</dbReference>
<keyword evidence="3" id="KW-1185">Reference proteome</keyword>
<evidence type="ECO:0000313" key="3">
    <source>
        <dbReference type="Proteomes" id="UP000623269"/>
    </source>
</evidence>
<dbReference type="RefSeq" id="WP_197661944.1">
    <property type="nucleotide sequence ID" value="NZ_JAEAGR010000013.1"/>
</dbReference>
<sequence>MLQNKIRYLMLLASVGLLSILYNEYVMGIIFLTVAVIPFIMFGILSYIYGMISAELVSVVHVAGKGETIPVTVQINNPTVFPIPNLTIYLSYRNTFSNKKHSKDITVSVNCKTSTGVIFHIQSEHAGNLEVSLAKLRIFDYLRMFSLRKSQKGEVKIAILPKMHEISEEYIINRNKMLVESDVFSQVKSGDDPSEVFAIREYREGDRPQRIHWKLSVKQNQLMIKDFSEPLNCSILIFANLSVSKNEDTLIYMDALLECALSLSYSFMLKGQIHYFSWYDETHGICRRVRIVQEKDLFEAVDGLLQSGPYTEGMDVIPAYLSEHPNDQYTDLFYVTGEVSTLQLNSLLMMKASDRQVIYVHDTFKLFNDDNKRHNKLQATEELLSKMKEMGIGFLTVDTGNVKATMEHMKLV</sequence>
<reference evidence="2" key="1">
    <citation type="submission" date="2020-12" db="EMBL/GenBank/DDBJ databases">
        <title>M. sibirica DSM 26468T genome.</title>
        <authorList>
            <person name="Thieme N."/>
            <person name="Rettenmaier R."/>
            <person name="Zverlov V."/>
            <person name="Liebl W."/>
        </authorList>
    </citation>
    <scope>NUCLEOTIDE SEQUENCE</scope>
    <source>
        <strain evidence="2">DSM 26468</strain>
    </source>
</reference>
<protein>
    <submittedName>
        <fullName evidence="2">DUF58 domain-containing protein</fullName>
    </submittedName>
</protein>
<keyword evidence="1" id="KW-1133">Transmembrane helix</keyword>
<dbReference type="Proteomes" id="UP000623269">
    <property type="component" value="Unassembled WGS sequence"/>
</dbReference>
<dbReference type="PANTHER" id="PTHR34351">
    <property type="entry name" value="SLR1927 PROTEIN-RELATED"/>
    <property type="match status" value="1"/>
</dbReference>
<evidence type="ECO:0000256" key="1">
    <source>
        <dbReference type="SAM" id="Phobius"/>
    </source>
</evidence>
<name>A0A8J7H3K2_9FIRM</name>
<comment type="caution">
    <text evidence="2">The sequence shown here is derived from an EMBL/GenBank/DDBJ whole genome shotgun (WGS) entry which is preliminary data.</text>
</comment>
<dbReference type="PANTHER" id="PTHR34351:SF2">
    <property type="entry name" value="DUF58 DOMAIN-CONTAINING PROTEIN"/>
    <property type="match status" value="1"/>
</dbReference>
<gene>
    <name evidence="2" type="ORF">I5677_12440</name>
</gene>
<evidence type="ECO:0000313" key="2">
    <source>
        <dbReference type="EMBL" id="MBH1941702.1"/>
    </source>
</evidence>
<keyword evidence="1" id="KW-0472">Membrane</keyword>
<accession>A0A8J7H3K2</accession>
<feature type="transmembrane region" description="Helical" evidence="1">
    <location>
        <begin position="29"/>
        <end position="49"/>
    </location>
</feature>
<keyword evidence="1" id="KW-0812">Transmembrane</keyword>
<dbReference type="AlphaFoldDB" id="A0A8J7H3K2"/>